<dbReference type="RefSeq" id="WP_102923286.1">
    <property type="nucleotide sequence ID" value="NZ_LJSN01000002.1"/>
</dbReference>
<dbReference type="GO" id="GO:0005506">
    <property type="term" value="F:iron ion binding"/>
    <property type="evidence" value="ECO:0007669"/>
    <property type="project" value="InterPro"/>
</dbReference>
<accession>A0A2N8PIH7</accession>
<dbReference type="EMBL" id="LJSN01000002">
    <property type="protein sequence ID" value="PNE40768.1"/>
    <property type="molecule type" value="Genomic_DNA"/>
</dbReference>
<dbReference type="PRINTS" id="PR00385">
    <property type="entry name" value="P450"/>
</dbReference>
<gene>
    <name evidence="3" type="ORF">AOB60_08025</name>
</gene>
<sequence>MTGPDPHATASRPCAEAALPLLGSPDPWPGYAALLARPGLHYEQAEHTYYAARHSDVHQGLRHPDLAVGFPFRATRQLFGPTAIDLDAPRHRPARQQVSWFTTRHMPTWNQTAVIPVIDDLIERAATDTPLDVIKTFAQPLPTRVICHILGLPDHEWPWIWKQLRPVIGHIADQRTGMQAALASRDILADRLRHAVRTGVPHGSLLQRLCANAPPDSAVDRTADPIRTALLLLAAGTETTAAAIGNLLWCLQHHPHTWDEVANGTIPAEAAVTESLRLHPPLHSTVRFARRDLTLGDTAIPKGARVQLLLAAANRDPARIGASPSWNPHRSAQAHHAFGGGPHACVGAQLALTELQFLLTALTQRFELAGPTHPASRFRAGPFHYPTELPVRLIPRTTPA</sequence>
<dbReference type="InterPro" id="IPR001128">
    <property type="entry name" value="Cyt_P450"/>
</dbReference>
<dbReference type="PRINTS" id="PR00359">
    <property type="entry name" value="BP450"/>
</dbReference>
<dbReference type="Proteomes" id="UP000236047">
    <property type="component" value="Unassembled WGS sequence"/>
</dbReference>
<comment type="caution">
    <text evidence="3">The sequence shown here is derived from an EMBL/GenBank/DDBJ whole genome shotgun (WGS) entry which is preliminary data.</text>
</comment>
<dbReference type="PANTHER" id="PTHR46696:SF1">
    <property type="entry name" value="CYTOCHROME P450 YJIB-RELATED"/>
    <property type="match status" value="1"/>
</dbReference>
<keyword evidence="4" id="KW-1185">Reference proteome</keyword>
<keyword evidence="2" id="KW-0560">Oxidoreductase</keyword>
<dbReference type="Gene3D" id="1.10.630.10">
    <property type="entry name" value="Cytochrome P450"/>
    <property type="match status" value="1"/>
</dbReference>
<name>A0A2N8PIH7_STRNR</name>
<evidence type="ECO:0000313" key="3">
    <source>
        <dbReference type="EMBL" id="PNE40768.1"/>
    </source>
</evidence>
<dbReference type="SUPFAM" id="SSF48264">
    <property type="entry name" value="Cytochrome P450"/>
    <property type="match status" value="1"/>
</dbReference>
<dbReference type="GO" id="GO:0020037">
    <property type="term" value="F:heme binding"/>
    <property type="evidence" value="ECO:0007669"/>
    <property type="project" value="InterPro"/>
</dbReference>
<evidence type="ECO:0000256" key="2">
    <source>
        <dbReference type="RuleBase" id="RU000461"/>
    </source>
</evidence>
<dbReference type="GO" id="GO:0016705">
    <property type="term" value="F:oxidoreductase activity, acting on paired donors, with incorporation or reduction of molecular oxygen"/>
    <property type="evidence" value="ECO:0007669"/>
    <property type="project" value="InterPro"/>
</dbReference>
<evidence type="ECO:0000256" key="1">
    <source>
        <dbReference type="ARBA" id="ARBA00010617"/>
    </source>
</evidence>
<keyword evidence="2" id="KW-0349">Heme</keyword>
<dbReference type="PROSITE" id="PS00086">
    <property type="entry name" value="CYTOCHROME_P450"/>
    <property type="match status" value="1"/>
</dbReference>
<dbReference type="PANTHER" id="PTHR46696">
    <property type="entry name" value="P450, PUTATIVE (EUROFUNG)-RELATED"/>
    <property type="match status" value="1"/>
</dbReference>
<dbReference type="GO" id="GO:0004497">
    <property type="term" value="F:monooxygenase activity"/>
    <property type="evidence" value="ECO:0007669"/>
    <property type="project" value="UniProtKB-KW"/>
</dbReference>
<dbReference type="InterPro" id="IPR002397">
    <property type="entry name" value="Cyt_P450_B"/>
</dbReference>
<keyword evidence="2" id="KW-0503">Monooxygenase</keyword>
<evidence type="ECO:0008006" key="5">
    <source>
        <dbReference type="Google" id="ProtNLM"/>
    </source>
</evidence>
<dbReference type="Pfam" id="PF00067">
    <property type="entry name" value="p450"/>
    <property type="match status" value="1"/>
</dbReference>
<keyword evidence="2" id="KW-0479">Metal-binding</keyword>
<organism evidence="3 4">
    <name type="scientific">Streptomyces noursei</name>
    <name type="common">Streptomyces albulus</name>
    <dbReference type="NCBI Taxonomy" id="1971"/>
    <lineage>
        <taxon>Bacteria</taxon>
        <taxon>Bacillati</taxon>
        <taxon>Actinomycetota</taxon>
        <taxon>Actinomycetes</taxon>
        <taxon>Kitasatosporales</taxon>
        <taxon>Streptomycetaceae</taxon>
        <taxon>Streptomyces</taxon>
    </lineage>
</organism>
<keyword evidence="2" id="KW-0408">Iron</keyword>
<proteinExistence type="inferred from homology"/>
<evidence type="ECO:0000313" key="4">
    <source>
        <dbReference type="Proteomes" id="UP000236047"/>
    </source>
</evidence>
<dbReference type="AlphaFoldDB" id="A0A2N8PIH7"/>
<dbReference type="InterPro" id="IPR036396">
    <property type="entry name" value="Cyt_P450_sf"/>
</dbReference>
<dbReference type="InterPro" id="IPR017972">
    <property type="entry name" value="Cyt_P450_CS"/>
</dbReference>
<protein>
    <recommendedName>
        <fullName evidence="5">Cytochrome</fullName>
    </recommendedName>
</protein>
<reference evidence="4" key="1">
    <citation type="submission" date="2015-09" db="EMBL/GenBank/DDBJ databases">
        <authorList>
            <person name="Graham D.E."/>
            <person name="Mahan K.M."/>
            <person name="Klingeman D.M."/>
            <person name="Fida T."/>
            <person name="Giannone R.J."/>
            <person name="Hettich R.L."/>
            <person name="Parry R.J."/>
            <person name="Spain J.C."/>
        </authorList>
    </citation>
    <scope>NUCLEOTIDE SEQUENCE [LARGE SCALE GENOMIC DNA]</scope>
    <source>
        <strain evidence="4">JCM 4701</strain>
    </source>
</reference>
<comment type="similarity">
    <text evidence="1 2">Belongs to the cytochrome P450 family.</text>
</comment>